<keyword evidence="2" id="KW-0808">Transferase</keyword>
<organism evidence="2 3">
    <name type="scientific">Diplogelasinospora grovesii</name>
    <dbReference type="NCBI Taxonomy" id="303347"/>
    <lineage>
        <taxon>Eukaryota</taxon>
        <taxon>Fungi</taxon>
        <taxon>Dikarya</taxon>
        <taxon>Ascomycota</taxon>
        <taxon>Pezizomycotina</taxon>
        <taxon>Sordariomycetes</taxon>
        <taxon>Sordariomycetidae</taxon>
        <taxon>Sordariales</taxon>
        <taxon>Diplogelasinosporaceae</taxon>
        <taxon>Diplogelasinospora</taxon>
    </lineage>
</organism>
<evidence type="ECO:0000259" key="1">
    <source>
        <dbReference type="Pfam" id="PF08242"/>
    </source>
</evidence>
<feature type="domain" description="Methyltransferase type 12" evidence="1">
    <location>
        <begin position="55"/>
        <end position="164"/>
    </location>
</feature>
<comment type="caution">
    <text evidence="2">The sequence shown here is derived from an EMBL/GenBank/DDBJ whole genome shotgun (WGS) entry which is preliminary data.</text>
</comment>
<protein>
    <submittedName>
        <fullName evidence="2">Methyltransferase</fullName>
    </submittedName>
</protein>
<accession>A0AAN6N5T5</accession>
<keyword evidence="2" id="KW-0489">Methyltransferase</keyword>
<evidence type="ECO:0000313" key="3">
    <source>
        <dbReference type="Proteomes" id="UP001303473"/>
    </source>
</evidence>
<dbReference type="GO" id="GO:0032259">
    <property type="term" value="P:methylation"/>
    <property type="evidence" value="ECO:0007669"/>
    <property type="project" value="UniProtKB-KW"/>
</dbReference>
<gene>
    <name evidence="2" type="ORF">QBC46DRAFT_387454</name>
</gene>
<reference evidence="3" key="1">
    <citation type="journal article" date="2023" name="Mol. Phylogenet. Evol.">
        <title>Genome-scale phylogeny and comparative genomics of the fungal order Sordariales.</title>
        <authorList>
            <person name="Hensen N."/>
            <person name="Bonometti L."/>
            <person name="Westerberg I."/>
            <person name="Brannstrom I.O."/>
            <person name="Guillou S."/>
            <person name="Cros-Aarteil S."/>
            <person name="Calhoun S."/>
            <person name="Haridas S."/>
            <person name="Kuo A."/>
            <person name="Mondo S."/>
            <person name="Pangilinan J."/>
            <person name="Riley R."/>
            <person name="LaButti K."/>
            <person name="Andreopoulos B."/>
            <person name="Lipzen A."/>
            <person name="Chen C."/>
            <person name="Yan M."/>
            <person name="Daum C."/>
            <person name="Ng V."/>
            <person name="Clum A."/>
            <person name="Steindorff A."/>
            <person name="Ohm R.A."/>
            <person name="Martin F."/>
            <person name="Silar P."/>
            <person name="Natvig D.O."/>
            <person name="Lalanne C."/>
            <person name="Gautier V."/>
            <person name="Ament-Velasquez S.L."/>
            <person name="Kruys A."/>
            <person name="Hutchinson M.I."/>
            <person name="Powell A.J."/>
            <person name="Barry K."/>
            <person name="Miller A.N."/>
            <person name="Grigoriev I.V."/>
            <person name="Debuchy R."/>
            <person name="Gladieux P."/>
            <person name="Hiltunen Thoren M."/>
            <person name="Johannesson H."/>
        </authorList>
    </citation>
    <scope>NUCLEOTIDE SEQUENCE [LARGE SCALE GENOMIC DNA]</scope>
    <source>
        <strain evidence="3">CBS 340.73</strain>
    </source>
</reference>
<dbReference type="Gene3D" id="3.40.50.150">
    <property type="entry name" value="Vaccinia Virus protein VP39"/>
    <property type="match status" value="1"/>
</dbReference>
<dbReference type="CDD" id="cd02440">
    <property type="entry name" value="AdoMet_MTases"/>
    <property type="match status" value="1"/>
</dbReference>
<keyword evidence="3" id="KW-1185">Reference proteome</keyword>
<dbReference type="Proteomes" id="UP001303473">
    <property type="component" value="Unassembled WGS sequence"/>
</dbReference>
<sequence>MTSRSASWGTYIYTSISLRFYDAYVLGFNMRYIWGCATYTILLPLFCENFSKRHLDIGVATGYFPSIAIERSREQDARHITLMDLNKNSLHAAEKRIKGDHSDLDVDVQCVYGDVLGPLPDALKEQKFDSISLFNLFHCVPGTPERKAESFATLAQCLSDDGVLVGNTVLGKGYMGWSPLTWYTMFLFNYFFRSFTNWEDNPEAFEAGLRREFEDVQTWIVGSMFLFRARKPRRN</sequence>
<dbReference type="InterPro" id="IPR013217">
    <property type="entry name" value="Methyltransf_12"/>
</dbReference>
<dbReference type="Pfam" id="PF08242">
    <property type="entry name" value="Methyltransf_12"/>
    <property type="match status" value="1"/>
</dbReference>
<dbReference type="AlphaFoldDB" id="A0AAN6N5T5"/>
<name>A0AAN6N5T5_9PEZI</name>
<dbReference type="GO" id="GO:0008168">
    <property type="term" value="F:methyltransferase activity"/>
    <property type="evidence" value="ECO:0007669"/>
    <property type="project" value="UniProtKB-KW"/>
</dbReference>
<proteinExistence type="predicted"/>
<dbReference type="InterPro" id="IPR029063">
    <property type="entry name" value="SAM-dependent_MTases_sf"/>
</dbReference>
<evidence type="ECO:0000313" key="2">
    <source>
        <dbReference type="EMBL" id="KAK3939639.1"/>
    </source>
</evidence>
<dbReference type="SUPFAM" id="SSF53335">
    <property type="entry name" value="S-adenosyl-L-methionine-dependent methyltransferases"/>
    <property type="match status" value="1"/>
</dbReference>
<dbReference type="EMBL" id="MU853808">
    <property type="protein sequence ID" value="KAK3939639.1"/>
    <property type="molecule type" value="Genomic_DNA"/>
</dbReference>